<evidence type="ECO:0000256" key="3">
    <source>
        <dbReference type="ARBA" id="ARBA00004910"/>
    </source>
</evidence>
<evidence type="ECO:0000256" key="15">
    <source>
        <dbReference type="PIRNR" id="PIRNR006769"/>
    </source>
</evidence>
<evidence type="ECO:0000256" key="5">
    <source>
        <dbReference type="ARBA" id="ARBA00007417"/>
    </source>
</evidence>
<dbReference type="GO" id="GO:0008270">
    <property type="term" value="F:zinc ion binding"/>
    <property type="evidence" value="ECO:0007669"/>
    <property type="project" value="InterPro"/>
</dbReference>
<keyword evidence="7 15" id="KW-0479">Metal-binding</keyword>
<proteinExistence type="inferred from homology"/>
<dbReference type="EC" id="3.5.4.26" evidence="15"/>
<dbReference type="InterPro" id="IPR011549">
    <property type="entry name" value="RibD_C"/>
</dbReference>
<dbReference type="AlphaFoldDB" id="A0A1J0AFN5"/>
<feature type="binding site" evidence="17">
    <location>
        <position position="171"/>
    </location>
    <ligand>
        <name>NADP(+)</name>
        <dbReference type="ChEBI" id="CHEBI:58349"/>
    </ligand>
</feature>
<feature type="active site" description="Proton donor" evidence="16">
    <location>
        <position position="53"/>
    </location>
</feature>
<evidence type="ECO:0000256" key="11">
    <source>
        <dbReference type="ARBA" id="ARBA00023002"/>
    </source>
</evidence>
<name>A0A1J0AFN5_9CYAN</name>
<evidence type="ECO:0000256" key="1">
    <source>
        <dbReference type="ARBA" id="ARBA00002151"/>
    </source>
</evidence>
<dbReference type="GO" id="GO:0009231">
    <property type="term" value="P:riboflavin biosynthetic process"/>
    <property type="evidence" value="ECO:0007669"/>
    <property type="project" value="UniProtKB-UniPathway"/>
</dbReference>
<keyword evidence="8 15" id="KW-0378">Hydrolase</keyword>
<dbReference type="InterPro" id="IPR004794">
    <property type="entry name" value="Eubact_RibD"/>
</dbReference>
<dbReference type="PROSITE" id="PS00903">
    <property type="entry name" value="CYT_DCMP_DEAMINASES_1"/>
    <property type="match status" value="1"/>
</dbReference>
<evidence type="ECO:0000256" key="17">
    <source>
        <dbReference type="PIRSR" id="PIRSR006769-2"/>
    </source>
</evidence>
<evidence type="ECO:0000256" key="10">
    <source>
        <dbReference type="ARBA" id="ARBA00022857"/>
    </source>
</evidence>
<dbReference type="InterPro" id="IPR002125">
    <property type="entry name" value="CMP_dCMP_dom"/>
</dbReference>
<evidence type="ECO:0000313" key="20">
    <source>
        <dbReference type="EMBL" id="APB34746.1"/>
    </source>
</evidence>
<dbReference type="KEGG" id="glt:GlitD10_2412"/>
<feature type="binding site" evidence="17">
    <location>
        <position position="197"/>
    </location>
    <ligand>
        <name>NADP(+)</name>
        <dbReference type="ChEBI" id="CHEBI:58349"/>
    </ligand>
</feature>
<evidence type="ECO:0000256" key="8">
    <source>
        <dbReference type="ARBA" id="ARBA00022801"/>
    </source>
</evidence>
<evidence type="ECO:0000256" key="16">
    <source>
        <dbReference type="PIRSR" id="PIRSR006769-1"/>
    </source>
</evidence>
<dbReference type="EMBL" id="CP017675">
    <property type="protein sequence ID" value="APB34746.1"/>
    <property type="molecule type" value="Genomic_DNA"/>
</dbReference>
<evidence type="ECO:0000256" key="4">
    <source>
        <dbReference type="ARBA" id="ARBA00005259"/>
    </source>
</evidence>
<dbReference type="EC" id="1.1.1.193" evidence="15"/>
<accession>A0A1J0AFN5</accession>
<comment type="catalytic activity">
    <reaction evidence="14 15">
        <text>2,5-diamino-6-hydroxy-4-(5-phosphoribosylamino)-pyrimidine + H2O + H(+) = 5-amino-6-(5-phospho-D-ribosylamino)uracil + NH4(+)</text>
        <dbReference type="Rhea" id="RHEA:21868"/>
        <dbReference type="ChEBI" id="CHEBI:15377"/>
        <dbReference type="ChEBI" id="CHEBI:15378"/>
        <dbReference type="ChEBI" id="CHEBI:28938"/>
        <dbReference type="ChEBI" id="CHEBI:58453"/>
        <dbReference type="ChEBI" id="CHEBI:58614"/>
        <dbReference type="EC" id="3.5.4.26"/>
    </reaction>
</comment>
<dbReference type="Pfam" id="PF00383">
    <property type="entry name" value="dCMP_cyt_deam_1"/>
    <property type="match status" value="1"/>
</dbReference>
<evidence type="ECO:0000256" key="18">
    <source>
        <dbReference type="PIRSR" id="PIRSR006769-3"/>
    </source>
</evidence>
<dbReference type="NCBIfam" id="TIGR00326">
    <property type="entry name" value="eubact_ribD"/>
    <property type="match status" value="1"/>
</dbReference>
<dbReference type="PIRSF" id="PIRSF006769">
    <property type="entry name" value="RibD"/>
    <property type="match status" value="1"/>
</dbReference>
<feature type="binding site" evidence="17">
    <location>
        <position position="292"/>
    </location>
    <ligand>
        <name>substrate</name>
    </ligand>
</feature>
<dbReference type="Pfam" id="PF01872">
    <property type="entry name" value="RibD_C"/>
    <property type="match status" value="1"/>
</dbReference>
<dbReference type="Gene3D" id="3.40.430.10">
    <property type="entry name" value="Dihydrofolate Reductase, subunit A"/>
    <property type="match status" value="1"/>
</dbReference>
<feature type="binding site" evidence="18">
    <location>
        <position position="76"/>
    </location>
    <ligand>
        <name>Zn(2+)</name>
        <dbReference type="ChEBI" id="CHEBI:29105"/>
        <note>catalytic</note>
    </ligand>
</feature>
<feature type="binding site" evidence="17">
    <location>
        <position position="185"/>
    </location>
    <ligand>
        <name>substrate</name>
    </ligand>
</feature>
<dbReference type="RefSeq" id="WP_071455142.1">
    <property type="nucleotide sequence ID" value="NZ_CP017675.1"/>
</dbReference>
<feature type="binding site" evidence="17">
    <location>
        <position position="169"/>
    </location>
    <ligand>
        <name>NADP(+)</name>
        <dbReference type="ChEBI" id="CHEBI:58349"/>
    </ligand>
</feature>
<dbReference type="InterPro" id="IPR016193">
    <property type="entry name" value="Cytidine_deaminase-like"/>
</dbReference>
<keyword evidence="11 15" id="KW-0560">Oxidoreductase</keyword>
<dbReference type="OrthoDB" id="9800865at2"/>
<evidence type="ECO:0000256" key="2">
    <source>
        <dbReference type="ARBA" id="ARBA00004882"/>
    </source>
</evidence>
<dbReference type="GO" id="GO:0008703">
    <property type="term" value="F:5-amino-6-(5-phosphoribosylamino)uracil reductase activity"/>
    <property type="evidence" value="ECO:0007669"/>
    <property type="project" value="UniProtKB-EC"/>
</dbReference>
<dbReference type="NCBIfam" id="TIGR00227">
    <property type="entry name" value="ribD_Cterm"/>
    <property type="match status" value="1"/>
</dbReference>
<dbReference type="InterPro" id="IPR050765">
    <property type="entry name" value="Riboflavin_Biosynth_HTPR"/>
</dbReference>
<evidence type="ECO:0000256" key="9">
    <source>
        <dbReference type="ARBA" id="ARBA00022833"/>
    </source>
</evidence>
<evidence type="ECO:0000259" key="19">
    <source>
        <dbReference type="PROSITE" id="PS51747"/>
    </source>
</evidence>
<dbReference type="SUPFAM" id="SSF53927">
    <property type="entry name" value="Cytidine deaminase-like"/>
    <property type="match status" value="1"/>
</dbReference>
<feature type="domain" description="CMP/dCMP-type deaminase" evidence="19">
    <location>
        <begin position="2"/>
        <end position="124"/>
    </location>
</feature>
<comment type="pathway">
    <text evidence="3 15">Cofactor biosynthesis; riboflavin biosynthesis; 5-amino-6-(D-ribitylamino)uracil from GTP: step 3/4.</text>
</comment>
<keyword evidence="9 15" id="KW-0862">Zinc</keyword>
<feature type="binding site" evidence="18">
    <location>
        <position position="51"/>
    </location>
    <ligand>
        <name>Zn(2+)</name>
        <dbReference type="ChEBI" id="CHEBI:29105"/>
        <note>catalytic</note>
    </ligand>
</feature>
<comment type="cofactor">
    <cofactor evidence="15 18">
        <name>Zn(2+)</name>
        <dbReference type="ChEBI" id="CHEBI:29105"/>
    </cofactor>
    <text evidence="15 18">Binds 1 zinc ion.</text>
</comment>
<dbReference type="GO" id="GO:0008835">
    <property type="term" value="F:diaminohydroxyphosphoribosylaminopyrimidine deaminase activity"/>
    <property type="evidence" value="ECO:0007669"/>
    <property type="project" value="UniProtKB-EC"/>
</dbReference>
<dbReference type="InterPro" id="IPR002734">
    <property type="entry name" value="RibDG_C"/>
</dbReference>
<feature type="binding site" evidence="18">
    <location>
        <position position="85"/>
    </location>
    <ligand>
        <name>Zn(2+)</name>
        <dbReference type="ChEBI" id="CHEBI:29105"/>
        <note>catalytic</note>
    </ligand>
</feature>
<evidence type="ECO:0000313" key="21">
    <source>
        <dbReference type="Proteomes" id="UP000180235"/>
    </source>
</evidence>
<evidence type="ECO:0000256" key="13">
    <source>
        <dbReference type="ARBA" id="ARBA00049861"/>
    </source>
</evidence>
<comment type="pathway">
    <text evidence="2 15">Cofactor biosynthesis; riboflavin biosynthesis; 5-amino-6-(D-ribitylamino)uracil from GTP: step 2/4.</text>
</comment>
<feature type="binding site" evidence="17">
    <location>
        <position position="205"/>
    </location>
    <ligand>
        <name>substrate</name>
    </ligand>
</feature>
<evidence type="ECO:0000256" key="7">
    <source>
        <dbReference type="ARBA" id="ARBA00022723"/>
    </source>
</evidence>
<dbReference type="GO" id="GO:0050661">
    <property type="term" value="F:NADP binding"/>
    <property type="evidence" value="ECO:0007669"/>
    <property type="project" value="InterPro"/>
</dbReference>
<feature type="binding site" evidence="17">
    <location>
        <position position="201"/>
    </location>
    <ligand>
        <name>NADP(+)</name>
        <dbReference type="ChEBI" id="CHEBI:58349"/>
    </ligand>
</feature>
<evidence type="ECO:0000256" key="14">
    <source>
        <dbReference type="ARBA" id="ARBA00049886"/>
    </source>
</evidence>
<dbReference type="Proteomes" id="UP000180235">
    <property type="component" value="Chromosome"/>
</dbReference>
<keyword evidence="6 15" id="KW-0686">Riboflavin biosynthesis</keyword>
<dbReference type="STRING" id="1188229.GlitD10_2412"/>
<reference evidence="20 21" key="1">
    <citation type="submission" date="2016-10" db="EMBL/GenBank/DDBJ databases">
        <title>Description of Gloeomargarita lithophora gen. nov., sp. nov., a thylakoid-bearing basal-branching cyanobacterium with intracellular carbonates, and proposal for Gloeomargaritales ord. nov.</title>
        <authorList>
            <person name="Moreira D."/>
            <person name="Tavera R."/>
            <person name="Benzerara K."/>
            <person name="Skouri-Panet F."/>
            <person name="Couradeau E."/>
            <person name="Gerard E."/>
            <person name="Loussert C."/>
            <person name="Novelo E."/>
            <person name="Zivanovic Y."/>
            <person name="Lopez-Garcia P."/>
        </authorList>
    </citation>
    <scope>NUCLEOTIDE SEQUENCE [LARGE SCALE GENOMIC DNA]</scope>
    <source>
        <strain evidence="20 21">D10</strain>
    </source>
</reference>
<dbReference type="SUPFAM" id="SSF53597">
    <property type="entry name" value="Dihydrofolate reductase-like"/>
    <property type="match status" value="1"/>
</dbReference>
<gene>
    <name evidence="20" type="primary">ribD</name>
    <name evidence="20" type="ORF">GlitD10_2412</name>
</gene>
<dbReference type="PANTHER" id="PTHR38011">
    <property type="entry name" value="DIHYDROFOLATE REDUCTASE FAMILY PROTEIN (AFU_ORTHOLOGUE AFUA_8G06820)"/>
    <property type="match status" value="1"/>
</dbReference>
<dbReference type="FunFam" id="3.40.140.10:FF:000025">
    <property type="entry name" value="Riboflavin biosynthesis protein RibD"/>
    <property type="match status" value="1"/>
</dbReference>
<dbReference type="InterPro" id="IPR016192">
    <property type="entry name" value="APOBEC/CMP_deaminase_Zn-bd"/>
</dbReference>
<comment type="similarity">
    <text evidence="5 15">In the C-terminal section; belongs to the HTP reductase family.</text>
</comment>
<keyword evidence="21" id="KW-1185">Reference proteome</keyword>
<dbReference type="PROSITE" id="PS51747">
    <property type="entry name" value="CYT_DCMP_DEAMINASES_2"/>
    <property type="match status" value="1"/>
</dbReference>
<comment type="similarity">
    <text evidence="4 15">In the N-terminal section; belongs to the cytidine and deoxycytidylate deaminase family.</text>
</comment>
<evidence type="ECO:0000256" key="6">
    <source>
        <dbReference type="ARBA" id="ARBA00022619"/>
    </source>
</evidence>
<organism evidence="20 21">
    <name type="scientific">Gloeomargarita lithophora Alchichica-D10</name>
    <dbReference type="NCBI Taxonomy" id="1188229"/>
    <lineage>
        <taxon>Bacteria</taxon>
        <taxon>Bacillati</taxon>
        <taxon>Cyanobacteriota</taxon>
        <taxon>Cyanophyceae</taxon>
        <taxon>Gloeomargaritales</taxon>
        <taxon>Gloeomargaritaceae</taxon>
        <taxon>Gloeomargarita</taxon>
    </lineage>
</organism>
<keyword evidence="12" id="KW-0511">Multifunctional enzyme</keyword>
<dbReference type="PANTHER" id="PTHR38011:SF7">
    <property type="entry name" value="2,5-DIAMINO-6-RIBOSYLAMINO-4(3H)-PYRIMIDINONE 5'-PHOSPHATE REDUCTASE"/>
    <property type="match status" value="1"/>
</dbReference>
<keyword evidence="10 15" id="KW-0521">NADP</keyword>
<protein>
    <recommendedName>
        <fullName evidence="15">Riboflavin biosynthesis protein RibD</fullName>
    </recommendedName>
    <domain>
        <recommendedName>
            <fullName evidence="15">Diaminohydroxyphosphoribosylaminopyrimidine deaminase</fullName>
            <shortName evidence="15">DRAP deaminase</shortName>
            <ecNumber evidence="15">3.5.4.26</ecNumber>
        </recommendedName>
        <alternativeName>
            <fullName evidence="15">Riboflavin-specific deaminase</fullName>
        </alternativeName>
    </domain>
    <domain>
        <recommendedName>
            <fullName evidence="15">5-amino-6-(5-phosphoribosylamino)uracil reductase</fullName>
            <ecNumber evidence="15">1.1.1.193</ecNumber>
        </recommendedName>
        <alternativeName>
            <fullName evidence="15">HTP reductase</fullName>
        </alternativeName>
    </domain>
</protein>
<dbReference type="InterPro" id="IPR024072">
    <property type="entry name" value="DHFR-like_dom_sf"/>
</dbReference>
<sequence length="369" mass="39431">MTDDEQFMTHCLELAQRAWGRTSPNPLVGAVIVREGQVVGEGFHPQAGQPHAEVFALSEAGDLAQGATLYVNLEPCNHFGRTPPCTEAVICAGIQRVVVGMVDPDPRVAGGGITRLQQAGIEVVTGVLVEACQELNEGFLHRVRTGRAFGILKYAMTLDGKIASSTGDSFWITGEPARQWVYHLRSGCDAVITGGSTVRRDNPALTTHGLTTHSPLRVVLSRSLDLPLDAKIWQVDEHCRTLLITSPQVEPPPLLIKQLLSLGVEVLELDPCNPLTVLAELADQGCNTVLWECGGNLAAQAIQAGAVQKVVAFIAPKIIGGVGAPTPVGDVGLTRIQAALSLNRCRWETIGQDWLIQGYLPEVVPATSD</sequence>
<comment type="function">
    <text evidence="1 15">Converts 2,5-diamino-6-(ribosylamino)-4(3h)-pyrimidinone 5'-phosphate into 5-amino-6-(ribosylamino)-2,4(1h,3h)-pyrimidinedione 5'-phosphate.</text>
</comment>
<dbReference type="CDD" id="cd01284">
    <property type="entry name" value="Riboflavin_deaminase-reductase"/>
    <property type="match status" value="1"/>
</dbReference>
<dbReference type="Gene3D" id="3.40.140.10">
    <property type="entry name" value="Cytidine Deaminase, domain 2"/>
    <property type="match status" value="1"/>
</dbReference>
<feature type="binding site" evidence="17">
    <location>
        <position position="155"/>
    </location>
    <ligand>
        <name>NADP(+)</name>
        <dbReference type="ChEBI" id="CHEBI:58349"/>
    </ligand>
</feature>
<dbReference type="UniPathway" id="UPA00275">
    <property type="reaction ID" value="UER00401"/>
</dbReference>
<comment type="catalytic activity">
    <reaction evidence="13 15">
        <text>5-amino-6-(5-phospho-D-ribitylamino)uracil + NADP(+) = 5-amino-6-(5-phospho-D-ribosylamino)uracil + NADPH + H(+)</text>
        <dbReference type="Rhea" id="RHEA:17845"/>
        <dbReference type="ChEBI" id="CHEBI:15378"/>
        <dbReference type="ChEBI" id="CHEBI:57783"/>
        <dbReference type="ChEBI" id="CHEBI:58349"/>
        <dbReference type="ChEBI" id="CHEBI:58421"/>
        <dbReference type="ChEBI" id="CHEBI:58453"/>
        <dbReference type="EC" id="1.1.1.193"/>
    </reaction>
</comment>
<evidence type="ECO:0000256" key="12">
    <source>
        <dbReference type="ARBA" id="ARBA00023268"/>
    </source>
</evidence>